<gene>
    <name evidence="3" type="ORF">G7024_19360</name>
</gene>
<dbReference type="Gene3D" id="3.90.226.10">
    <property type="entry name" value="2-enoyl-CoA Hydratase, Chain A, domain 1"/>
    <property type="match status" value="1"/>
</dbReference>
<dbReference type="CDD" id="cd06558">
    <property type="entry name" value="crotonase-like"/>
    <property type="match status" value="1"/>
</dbReference>
<comment type="similarity">
    <text evidence="1 2">Belongs to the enoyl-CoA hydratase/isomerase family.</text>
</comment>
<sequence length="264" mass="28639">MNSSVLLDREGPLAQIRLARPEVLNALNAEMAEALLAACQEVASDSDVRVLLLSGEGRAFMAGGDLLELKNNSVEAAARILAPLQASIRLLDSMPIPVVAQVHGAVAGAGLGLMMIADVVVAAEDAKFSFAYSDIATSCDGGASWALPRLVGLRKSIEIAMLGEPLEAYEALKLGLLTRVVPASELGHDTSRIVKHLLTRDPFALKHLKHLLRTSLHSPLDRQLEQERDAFLECVARPSFPAAIERFFETKKSRREQVRVEPYD</sequence>
<dbReference type="InterPro" id="IPR051683">
    <property type="entry name" value="Enoyl-CoA_Hydratase/Isomerase"/>
</dbReference>
<protein>
    <submittedName>
        <fullName evidence="3">Enoyl-CoA hydratase</fullName>
    </submittedName>
</protein>
<evidence type="ECO:0000256" key="2">
    <source>
        <dbReference type="RuleBase" id="RU003707"/>
    </source>
</evidence>
<dbReference type="InterPro" id="IPR018376">
    <property type="entry name" value="Enoyl-CoA_hyd/isom_CS"/>
</dbReference>
<dbReference type="InterPro" id="IPR001753">
    <property type="entry name" value="Enoyl-CoA_hydra/iso"/>
</dbReference>
<dbReference type="Pfam" id="PF00378">
    <property type="entry name" value="ECH_1"/>
    <property type="match status" value="1"/>
</dbReference>
<dbReference type="PROSITE" id="PS00166">
    <property type="entry name" value="ENOYL_COA_HYDRATASE"/>
    <property type="match status" value="1"/>
</dbReference>
<evidence type="ECO:0000313" key="3">
    <source>
        <dbReference type="EMBL" id="MBA1306559.1"/>
    </source>
</evidence>
<accession>A0AA40RV28</accession>
<dbReference type="PANTHER" id="PTHR42964">
    <property type="entry name" value="ENOYL-COA HYDRATASE"/>
    <property type="match status" value="1"/>
</dbReference>
<reference evidence="3" key="1">
    <citation type="submission" date="2020-02" db="EMBL/GenBank/DDBJ databases">
        <title>Synteny-based analysis reveals conserved mechanism for high triclosan tolerance in Pseudomonas, as well as instances of horizontal transfer.</title>
        <authorList>
            <person name="Mcfarland A.G."/>
            <person name="Bertucci H.K."/>
            <person name="Litmann E."/>
            <person name="Shen J."/>
            <person name="Huttenhower C."/>
            <person name="Hartmann E.M."/>
        </authorList>
    </citation>
    <scope>NUCLEOTIDE SEQUENCE</scope>
    <source>
        <strain evidence="3">109A1</strain>
    </source>
</reference>
<organism evidence="3 4">
    <name type="scientific">Stutzerimonas stutzeri</name>
    <name type="common">Pseudomonas stutzeri</name>
    <dbReference type="NCBI Taxonomy" id="316"/>
    <lineage>
        <taxon>Bacteria</taxon>
        <taxon>Pseudomonadati</taxon>
        <taxon>Pseudomonadota</taxon>
        <taxon>Gammaproteobacteria</taxon>
        <taxon>Pseudomonadales</taxon>
        <taxon>Pseudomonadaceae</taxon>
        <taxon>Stutzerimonas</taxon>
    </lineage>
</organism>
<proteinExistence type="inferred from homology"/>
<dbReference type="SUPFAM" id="SSF52096">
    <property type="entry name" value="ClpP/crotonase"/>
    <property type="match status" value="1"/>
</dbReference>
<name>A0AA40RV28_STUST</name>
<evidence type="ECO:0000313" key="4">
    <source>
        <dbReference type="Proteomes" id="UP001138621"/>
    </source>
</evidence>
<dbReference type="EMBL" id="JAAMRD010000019">
    <property type="protein sequence ID" value="MBA1306559.1"/>
    <property type="molecule type" value="Genomic_DNA"/>
</dbReference>
<evidence type="ECO:0000256" key="1">
    <source>
        <dbReference type="ARBA" id="ARBA00005254"/>
    </source>
</evidence>
<dbReference type="PANTHER" id="PTHR42964:SF1">
    <property type="entry name" value="POLYKETIDE BIOSYNTHESIS ENOYL-COA HYDRATASE PKSH-RELATED"/>
    <property type="match status" value="1"/>
</dbReference>
<dbReference type="Proteomes" id="UP001138621">
    <property type="component" value="Unassembled WGS sequence"/>
</dbReference>
<dbReference type="AlphaFoldDB" id="A0AA40RV28"/>
<dbReference type="InterPro" id="IPR029045">
    <property type="entry name" value="ClpP/crotonase-like_dom_sf"/>
</dbReference>
<dbReference type="RefSeq" id="WP_181122139.1">
    <property type="nucleotide sequence ID" value="NZ_JAAMRD010000019.1"/>
</dbReference>
<dbReference type="GO" id="GO:0003824">
    <property type="term" value="F:catalytic activity"/>
    <property type="evidence" value="ECO:0007669"/>
    <property type="project" value="InterPro"/>
</dbReference>
<comment type="caution">
    <text evidence="3">The sequence shown here is derived from an EMBL/GenBank/DDBJ whole genome shotgun (WGS) entry which is preliminary data.</text>
</comment>